<dbReference type="InterPro" id="IPR000276">
    <property type="entry name" value="GPCR_Rhodpsn"/>
</dbReference>
<comment type="subcellular location">
    <subcellularLocation>
        <location evidence="1">Cell membrane</location>
        <topology evidence="1">Multi-pass membrane protein</topology>
    </subcellularLocation>
</comment>
<keyword evidence="8" id="KW-0807">Transducer</keyword>
<dbReference type="EMBL" id="AZBU02000001">
    <property type="protein sequence ID" value="TMS38257.1"/>
    <property type="molecule type" value="Genomic_DNA"/>
</dbReference>
<organism evidence="11 12">
    <name type="scientific">Steinernema carpocapsae</name>
    <name type="common">Entomopathogenic nematode</name>
    <dbReference type="NCBI Taxonomy" id="34508"/>
    <lineage>
        <taxon>Eukaryota</taxon>
        <taxon>Metazoa</taxon>
        <taxon>Ecdysozoa</taxon>
        <taxon>Nematoda</taxon>
        <taxon>Chromadorea</taxon>
        <taxon>Rhabditida</taxon>
        <taxon>Tylenchina</taxon>
        <taxon>Panagrolaimomorpha</taxon>
        <taxon>Strongyloidoidea</taxon>
        <taxon>Steinernematidae</taxon>
        <taxon>Steinernema</taxon>
    </lineage>
</organism>
<feature type="transmembrane region" description="Helical" evidence="9">
    <location>
        <begin position="213"/>
        <end position="240"/>
    </location>
</feature>
<keyword evidence="6 9" id="KW-0472">Membrane</keyword>
<feature type="transmembrane region" description="Helical" evidence="9">
    <location>
        <begin position="127"/>
        <end position="146"/>
    </location>
</feature>
<keyword evidence="12" id="KW-1185">Reference proteome</keyword>
<dbReference type="GO" id="GO:0042277">
    <property type="term" value="F:peptide binding"/>
    <property type="evidence" value="ECO:0007669"/>
    <property type="project" value="TreeGrafter"/>
</dbReference>
<name>A0A4U8V184_STECR</name>
<dbReference type="Pfam" id="PF00001">
    <property type="entry name" value="7tm_1"/>
    <property type="match status" value="1"/>
</dbReference>
<evidence type="ECO:0000259" key="10">
    <source>
        <dbReference type="PROSITE" id="PS50262"/>
    </source>
</evidence>
<keyword evidence="2" id="KW-1003">Cell membrane</keyword>
<evidence type="ECO:0000313" key="11">
    <source>
        <dbReference type="EMBL" id="TMS38257.1"/>
    </source>
</evidence>
<dbReference type="InterPro" id="IPR017452">
    <property type="entry name" value="GPCR_Rhodpsn_7TM"/>
</dbReference>
<dbReference type="Gene3D" id="1.20.1070.10">
    <property type="entry name" value="Rhodopsin 7-helix transmembrane proteins"/>
    <property type="match status" value="1"/>
</dbReference>
<reference evidence="11 12" key="1">
    <citation type="journal article" date="2015" name="Genome Biol.">
        <title>Comparative genomics of Steinernema reveals deeply conserved gene regulatory networks.</title>
        <authorList>
            <person name="Dillman A.R."/>
            <person name="Macchietto M."/>
            <person name="Porter C.F."/>
            <person name="Rogers A."/>
            <person name="Williams B."/>
            <person name="Antoshechkin I."/>
            <person name="Lee M.M."/>
            <person name="Goodwin Z."/>
            <person name="Lu X."/>
            <person name="Lewis E.E."/>
            <person name="Goodrich-Blair H."/>
            <person name="Stock S.P."/>
            <person name="Adams B.J."/>
            <person name="Sternberg P.W."/>
            <person name="Mortazavi A."/>
        </authorList>
    </citation>
    <scope>NUCLEOTIDE SEQUENCE [LARGE SCALE GENOMIC DNA]</scope>
    <source>
        <strain evidence="11 12">ALL</strain>
    </source>
</reference>
<dbReference type="PRINTS" id="PR00237">
    <property type="entry name" value="GPCRRHODOPSN"/>
</dbReference>
<feature type="transmembrane region" description="Helical" evidence="9">
    <location>
        <begin position="261"/>
        <end position="288"/>
    </location>
</feature>
<evidence type="ECO:0000313" key="12">
    <source>
        <dbReference type="Proteomes" id="UP000298663"/>
    </source>
</evidence>
<gene>
    <name evidence="11" type="ORF">L596_005022</name>
</gene>
<proteinExistence type="predicted"/>
<feature type="transmembrane region" description="Helical" evidence="9">
    <location>
        <begin position="80"/>
        <end position="100"/>
    </location>
</feature>
<evidence type="ECO:0000256" key="1">
    <source>
        <dbReference type="ARBA" id="ARBA00004651"/>
    </source>
</evidence>
<dbReference type="AlphaFoldDB" id="A0A4U8V184"/>
<reference evidence="11 12" key="2">
    <citation type="journal article" date="2019" name="G3 (Bethesda)">
        <title>Hybrid Assembly of the Genome of the Entomopathogenic Nematode Steinernema carpocapsae Identifies the X-Chromosome.</title>
        <authorList>
            <person name="Serra L."/>
            <person name="Macchietto M."/>
            <person name="Macias-Munoz A."/>
            <person name="McGill C.J."/>
            <person name="Rodriguez I.M."/>
            <person name="Rodriguez B."/>
            <person name="Murad R."/>
            <person name="Mortazavi A."/>
        </authorList>
    </citation>
    <scope>NUCLEOTIDE SEQUENCE [LARGE SCALE GENOMIC DNA]</scope>
    <source>
        <strain evidence="11 12">ALL</strain>
    </source>
</reference>
<feature type="domain" description="G-protein coupled receptors family 1 profile" evidence="10">
    <location>
        <begin position="50"/>
        <end position="329"/>
    </location>
</feature>
<keyword evidence="7" id="KW-0675">Receptor</keyword>
<dbReference type="GO" id="GO:0005886">
    <property type="term" value="C:plasma membrane"/>
    <property type="evidence" value="ECO:0007669"/>
    <property type="project" value="UniProtKB-SubCell"/>
</dbReference>
<dbReference type="PROSITE" id="PS50262">
    <property type="entry name" value="G_PROTEIN_RECEP_F1_2"/>
    <property type="match status" value="1"/>
</dbReference>
<dbReference type="GO" id="GO:0043005">
    <property type="term" value="C:neuron projection"/>
    <property type="evidence" value="ECO:0007669"/>
    <property type="project" value="TreeGrafter"/>
</dbReference>
<dbReference type="OrthoDB" id="6076970at2759"/>
<evidence type="ECO:0000256" key="3">
    <source>
        <dbReference type="ARBA" id="ARBA00022692"/>
    </source>
</evidence>
<evidence type="ECO:0000256" key="5">
    <source>
        <dbReference type="ARBA" id="ARBA00023040"/>
    </source>
</evidence>
<protein>
    <recommendedName>
        <fullName evidence="10">G-protein coupled receptors family 1 profile domain-containing protein</fullName>
    </recommendedName>
</protein>
<dbReference type="PANTHER" id="PTHR24229:SF82">
    <property type="entry name" value="G-PROTEIN COUPLED RECEPTORS FAMILY 1 PROFILE DOMAIN-CONTAINING PROTEIN"/>
    <property type="match status" value="1"/>
</dbReference>
<feature type="transmembrane region" description="Helical" evidence="9">
    <location>
        <begin position="308"/>
        <end position="329"/>
    </location>
</feature>
<sequence length="351" mass="39607">MAATETTRMEQHVLPEAFVREIYPAVTQPSAGIFVVVSVFLTCFIVGICGTSSTVTAIYGCGKPAFKRLNLYKKGSNTKLFVSALCLIDTIMLLSLPSAIADNLIGFWIFGTAACKVHQLFGSLGRMSSSIMIAAMTIDWYFVVAYPDRSKVTSKRTTMLIICSLFLTAVFILMPIMIYAEAQEMPVFESNRTDGSILRVRIYKCVDVMPTNLLFWFTGVTFVIGYFIPLLTVAILSASFSQLYRHSILVLNEFNQRTRRVTGYVITIATCYFLCWTPYWLSVIYVSYVDLVESRTIQALKDSTETTMILLYGAHLLPYLSASINWIFYGRLVRALRQRQSDEKMDLLCIQ</sequence>
<keyword evidence="5" id="KW-0297">G-protein coupled receptor</keyword>
<comment type="caution">
    <text evidence="11">The sequence shown here is derived from an EMBL/GenBank/DDBJ whole genome shotgun (WGS) entry which is preliminary data.</text>
</comment>
<dbReference type="STRING" id="34508.A0A4U8V184"/>
<feature type="transmembrane region" description="Helical" evidence="9">
    <location>
        <begin position="33"/>
        <end position="59"/>
    </location>
</feature>
<dbReference type="CDD" id="cd00637">
    <property type="entry name" value="7tm_classA_rhodopsin-like"/>
    <property type="match status" value="1"/>
</dbReference>
<evidence type="ECO:0000256" key="9">
    <source>
        <dbReference type="SAM" id="Phobius"/>
    </source>
</evidence>
<accession>A0A4U8V184</accession>
<evidence type="ECO:0000256" key="7">
    <source>
        <dbReference type="ARBA" id="ARBA00023170"/>
    </source>
</evidence>
<feature type="transmembrane region" description="Helical" evidence="9">
    <location>
        <begin position="158"/>
        <end position="180"/>
    </location>
</feature>
<evidence type="ECO:0000256" key="4">
    <source>
        <dbReference type="ARBA" id="ARBA00022989"/>
    </source>
</evidence>
<dbReference type="EMBL" id="CM016762">
    <property type="protein sequence ID" value="TMS38257.1"/>
    <property type="molecule type" value="Genomic_DNA"/>
</dbReference>
<dbReference type="Proteomes" id="UP000298663">
    <property type="component" value="Chromosome X"/>
</dbReference>
<evidence type="ECO:0000256" key="8">
    <source>
        <dbReference type="ARBA" id="ARBA00023224"/>
    </source>
</evidence>
<evidence type="ECO:0000256" key="2">
    <source>
        <dbReference type="ARBA" id="ARBA00022475"/>
    </source>
</evidence>
<evidence type="ECO:0000256" key="6">
    <source>
        <dbReference type="ARBA" id="ARBA00023136"/>
    </source>
</evidence>
<dbReference type="PANTHER" id="PTHR24229">
    <property type="entry name" value="NEUROPEPTIDES RECEPTOR"/>
    <property type="match status" value="1"/>
</dbReference>
<dbReference type="GO" id="GO:0004930">
    <property type="term" value="F:G protein-coupled receptor activity"/>
    <property type="evidence" value="ECO:0007669"/>
    <property type="project" value="UniProtKB-KW"/>
</dbReference>
<keyword evidence="4 9" id="KW-1133">Transmembrane helix</keyword>
<dbReference type="SUPFAM" id="SSF81321">
    <property type="entry name" value="Family A G protein-coupled receptor-like"/>
    <property type="match status" value="1"/>
</dbReference>
<keyword evidence="3 9" id="KW-0812">Transmembrane</keyword>